<evidence type="ECO:0000256" key="2">
    <source>
        <dbReference type="SAM" id="SignalP"/>
    </source>
</evidence>
<dbReference type="EMBL" id="SDPU01000035">
    <property type="protein sequence ID" value="RYU09473.1"/>
    <property type="molecule type" value="Genomic_DNA"/>
</dbReference>
<feature type="chain" id="PRO_5038772845" description="Nuclear transport factor 2 family protein" evidence="2">
    <location>
        <begin position="24"/>
        <end position="192"/>
    </location>
</feature>
<feature type="region of interest" description="Disordered" evidence="1">
    <location>
        <begin position="28"/>
        <end position="52"/>
    </location>
</feature>
<comment type="caution">
    <text evidence="3">The sequence shown here is derived from an EMBL/GenBank/DDBJ whole genome shotgun (WGS) entry which is preliminary data.</text>
</comment>
<dbReference type="RefSeq" id="WP_129989238.1">
    <property type="nucleotide sequence ID" value="NZ_SDPU01000035.1"/>
</dbReference>
<accession>A0A4Q5IUP6</accession>
<reference evidence="3 4" key="1">
    <citation type="submission" date="2019-01" db="EMBL/GenBank/DDBJ databases">
        <title>Nocardioides guangzhouensis sp. nov., an actinobacterium isolated from soil.</title>
        <authorList>
            <person name="Fu Y."/>
            <person name="Cai Y."/>
            <person name="Lin Z."/>
            <person name="Chen P."/>
        </authorList>
    </citation>
    <scope>NUCLEOTIDE SEQUENCE [LARGE SCALE GENOMIC DNA]</scope>
    <source>
        <strain evidence="3 4">NBRC 105384</strain>
    </source>
</reference>
<name>A0A4Q5IUP6_9ACTN</name>
<organism evidence="3 4">
    <name type="scientific">Nocardioides iriomotensis</name>
    <dbReference type="NCBI Taxonomy" id="715784"/>
    <lineage>
        <taxon>Bacteria</taxon>
        <taxon>Bacillati</taxon>
        <taxon>Actinomycetota</taxon>
        <taxon>Actinomycetes</taxon>
        <taxon>Propionibacteriales</taxon>
        <taxon>Nocardioidaceae</taxon>
        <taxon>Nocardioides</taxon>
    </lineage>
</organism>
<dbReference type="Proteomes" id="UP000291189">
    <property type="component" value="Unassembled WGS sequence"/>
</dbReference>
<proteinExistence type="predicted"/>
<evidence type="ECO:0000313" key="4">
    <source>
        <dbReference type="Proteomes" id="UP000291189"/>
    </source>
</evidence>
<feature type="compositionally biased region" description="Low complexity" evidence="1">
    <location>
        <begin position="28"/>
        <end position="43"/>
    </location>
</feature>
<sequence length="192" mass="20085">MLGTSPSRALRCTIAAASLVVLAGCSGDPASGPEESASSADAPQLGDDSASGLDADQQAVFDTVEALNDWYAQALADPAKTRLDMRALRTLTGGKYTRAYGQQVAIQQSNGVQLRGRIVYTPVDVTVDGDRATAVTCFDNSEMEMYMTFAKPEEKVGTSPPTRIEFTLATSPDSPTGWEVLKRGGGGGCKAA</sequence>
<keyword evidence="2" id="KW-0732">Signal</keyword>
<evidence type="ECO:0008006" key="5">
    <source>
        <dbReference type="Google" id="ProtNLM"/>
    </source>
</evidence>
<gene>
    <name evidence="3" type="ORF">ETU37_20660</name>
</gene>
<evidence type="ECO:0000313" key="3">
    <source>
        <dbReference type="EMBL" id="RYU09473.1"/>
    </source>
</evidence>
<protein>
    <recommendedName>
        <fullName evidence="5">Nuclear transport factor 2 family protein</fullName>
    </recommendedName>
</protein>
<dbReference type="AlphaFoldDB" id="A0A4Q5IUP6"/>
<keyword evidence="4" id="KW-1185">Reference proteome</keyword>
<evidence type="ECO:0000256" key="1">
    <source>
        <dbReference type="SAM" id="MobiDB-lite"/>
    </source>
</evidence>
<feature type="signal peptide" evidence="2">
    <location>
        <begin position="1"/>
        <end position="23"/>
    </location>
</feature>